<sequence>MRLASIDILRALTMVFMIWVNDFWTLIDIPKWLTHASATEDYMGFSDVIFPLFLFIVGLSIPLAIQNRLDKKDSPAAIAKHILIRSVSLLVIGLYMVNYETAHTSMILSKSVWCLLMATAVVLIWTNWKRSPVDQKWHFYLQASGYLILAFLAFIYKGGEHGELWMTTQWWGILGLIGWAYLLNALVYLYAKGNLWVMVILWMVLNGLAVLAHSAFTPKLDGPLVYLSPVLTGTIPAFTTAGIVATLLFKKLRYKDLKWFYATLLGLGLINLIYGLATRPIWGISKIQGTPSWLAICTGIGFILFAVLYYIADQKKVTGWAKIIAPAGTATLTCYMIPYFIYPMRSFSGFRFPDLLNTAVLGLLLSFAFALLVVIFTGWLEKKGYKLKL</sequence>
<evidence type="ECO:0000259" key="2">
    <source>
        <dbReference type="Pfam" id="PF07786"/>
    </source>
</evidence>
<feature type="transmembrane region" description="Helical" evidence="1">
    <location>
        <begin position="259"/>
        <end position="277"/>
    </location>
</feature>
<dbReference type="PANTHER" id="PTHR31061">
    <property type="entry name" value="LD22376P"/>
    <property type="match status" value="1"/>
</dbReference>
<feature type="transmembrane region" description="Helical" evidence="1">
    <location>
        <begin position="7"/>
        <end position="27"/>
    </location>
</feature>
<dbReference type="EMBL" id="JBCDNA010000002">
    <property type="protein sequence ID" value="MEL4456382.1"/>
    <property type="molecule type" value="Genomic_DNA"/>
</dbReference>
<feature type="transmembrane region" description="Helical" evidence="1">
    <location>
        <begin position="292"/>
        <end position="311"/>
    </location>
</feature>
<feature type="domain" description="Heparan-alpha-glucosaminide N-acetyltransferase catalytic" evidence="2">
    <location>
        <begin position="2"/>
        <end position="97"/>
    </location>
</feature>
<name>A0ABU9L1S9_9FLAO</name>
<evidence type="ECO:0000256" key="1">
    <source>
        <dbReference type="SAM" id="Phobius"/>
    </source>
</evidence>
<feature type="transmembrane region" description="Helical" evidence="1">
    <location>
        <begin position="224"/>
        <end position="247"/>
    </location>
</feature>
<reference evidence="3 4" key="1">
    <citation type="submission" date="2024-04" db="EMBL/GenBank/DDBJ databases">
        <title>whole genome sequencing of Lutimonas vermicola strain IMCC1616.</title>
        <authorList>
            <person name="Bae S.S."/>
        </authorList>
    </citation>
    <scope>NUCLEOTIDE SEQUENCE [LARGE SCALE GENOMIC DNA]</scope>
    <source>
        <strain evidence="3 4">IMCC1616</strain>
    </source>
</reference>
<feature type="transmembrane region" description="Helical" evidence="1">
    <location>
        <begin position="42"/>
        <end position="65"/>
    </location>
</feature>
<keyword evidence="1" id="KW-1133">Transmembrane helix</keyword>
<feature type="transmembrane region" description="Helical" evidence="1">
    <location>
        <begin position="168"/>
        <end position="188"/>
    </location>
</feature>
<dbReference type="RefSeq" id="WP_342160508.1">
    <property type="nucleotide sequence ID" value="NZ_JBCDNA010000002.1"/>
</dbReference>
<dbReference type="PANTHER" id="PTHR31061:SF24">
    <property type="entry name" value="LD22376P"/>
    <property type="match status" value="1"/>
</dbReference>
<dbReference type="InterPro" id="IPR012429">
    <property type="entry name" value="HGSNAT_cat"/>
</dbReference>
<evidence type="ECO:0000313" key="3">
    <source>
        <dbReference type="EMBL" id="MEL4456382.1"/>
    </source>
</evidence>
<dbReference type="Proteomes" id="UP001474120">
    <property type="component" value="Unassembled WGS sequence"/>
</dbReference>
<gene>
    <name evidence="3" type="ORF">AABB81_10775</name>
</gene>
<protein>
    <submittedName>
        <fullName evidence="3">Heparan-alpha-glucosaminide N-acetyltransferase domain-containing protein</fullName>
    </submittedName>
</protein>
<keyword evidence="1" id="KW-0472">Membrane</keyword>
<proteinExistence type="predicted"/>
<feature type="transmembrane region" description="Helical" evidence="1">
    <location>
        <begin position="103"/>
        <end position="125"/>
    </location>
</feature>
<feature type="transmembrane region" description="Helical" evidence="1">
    <location>
        <begin position="137"/>
        <end position="156"/>
    </location>
</feature>
<evidence type="ECO:0000313" key="4">
    <source>
        <dbReference type="Proteomes" id="UP001474120"/>
    </source>
</evidence>
<comment type="caution">
    <text evidence="3">The sequence shown here is derived from an EMBL/GenBank/DDBJ whole genome shotgun (WGS) entry which is preliminary data.</text>
</comment>
<feature type="transmembrane region" description="Helical" evidence="1">
    <location>
        <begin position="195"/>
        <end position="212"/>
    </location>
</feature>
<accession>A0ABU9L1S9</accession>
<dbReference type="Pfam" id="PF07786">
    <property type="entry name" value="HGSNAT_cat"/>
    <property type="match status" value="1"/>
</dbReference>
<organism evidence="3 4">
    <name type="scientific">Lutimonas vermicola</name>
    <dbReference type="NCBI Taxonomy" id="414288"/>
    <lineage>
        <taxon>Bacteria</taxon>
        <taxon>Pseudomonadati</taxon>
        <taxon>Bacteroidota</taxon>
        <taxon>Flavobacteriia</taxon>
        <taxon>Flavobacteriales</taxon>
        <taxon>Flavobacteriaceae</taxon>
        <taxon>Lutimonas</taxon>
    </lineage>
</organism>
<feature type="transmembrane region" description="Helical" evidence="1">
    <location>
        <begin position="361"/>
        <end position="380"/>
    </location>
</feature>
<keyword evidence="1" id="KW-0812">Transmembrane</keyword>
<feature type="transmembrane region" description="Helical" evidence="1">
    <location>
        <begin position="77"/>
        <end position="97"/>
    </location>
</feature>
<keyword evidence="4" id="KW-1185">Reference proteome</keyword>
<feature type="transmembrane region" description="Helical" evidence="1">
    <location>
        <begin position="323"/>
        <end position="341"/>
    </location>
</feature>